<sequence length="242" mass="28032">MRFNDIRSFPHFLNSSALLNLVILSKFQSVHRDPSKMLPILPAFFLCLAILAESSHATQRHDILMKFRFEIHRVIINIPLNLARSEKYLFQKSHFVSDAPDTDYFGAPDLHLEVYEDSHSACIRKTKPIDGSWSPVFPEVFSYKYVHKGEFLKFDIYENEAIKDHWKLGHAMVWNMFLEGVAHYTTDVLVPNSLYEPLKNKAGKATTLHIFNYEDDRGTPQTDQKLKAYKGHFLEIGNCKKA</sequence>
<dbReference type="Gene3D" id="2.60.40.150">
    <property type="entry name" value="C2 domain"/>
    <property type="match status" value="1"/>
</dbReference>
<dbReference type="AlphaFoldDB" id="A0A226CTN1"/>
<dbReference type="Proteomes" id="UP000198287">
    <property type="component" value="Unassembled WGS sequence"/>
</dbReference>
<proteinExistence type="predicted"/>
<evidence type="ECO:0000313" key="1">
    <source>
        <dbReference type="EMBL" id="OXA36815.1"/>
    </source>
</evidence>
<organism evidence="1 2">
    <name type="scientific">Folsomia candida</name>
    <name type="common">Springtail</name>
    <dbReference type="NCBI Taxonomy" id="158441"/>
    <lineage>
        <taxon>Eukaryota</taxon>
        <taxon>Metazoa</taxon>
        <taxon>Ecdysozoa</taxon>
        <taxon>Arthropoda</taxon>
        <taxon>Hexapoda</taxon>
        <taxon>Collembola</taxon>
        <taxon>Entomobryomorpha</taxon>
        <taxon>Isotomoidea</taxon>
        <taxon>Isotomidae</taxon>
        <taxon>Proisotominae</taxon>
        <taxon>Folsomia</taxon>
    </lineage>
</organism>
<reference evidence="1 2" key="1">
    <citation type="submission" date="2015-12" db="EMBL/GenBank/DDBJ databases">
        <title>The genome of Folsomia candida.</title>
        <authorList>
            <person name="Faddeeva A."/>
            <person name="Derks M.F."/>
            <person name="Anvar Y."/>
            <person name="Smit S."/>
            <person name="Van Straalen N."/>
            <person name="Roelofs D."/>
        </authorList>
    </citation>
    <scope>NUCLEOTIDE SEQUENCE [LARGE SCALE GENOMIC DNA]</scope>
    <source>
        <strain evidence="1 2">VU population</strain>
        <tissue evidence="1">Whole body</tissue>
    </source>
</reference>
<evidence type="ECO:0000313" key="2">
    <source>
        <dbReference type="Proteomes" id="UP000198287"/>
    </source>
</evidence>
<keyword evidence="2" id="KW-1185">Reference proteome</keyword>
<accession>A0A226CTN1</accession>
<name>A0A226CTN1_FOLCA</name>
<dbReference type="SUPFAM" id="SSF49562">
    <property type="entry name" value="C2 domain (Calcium/lipid-binding domain, CaLB)"/>
    <property type="match status" value="1"/>
</dbReference>
<dbReference type="InterPro" id="IPR035892">
    <property type="entry name" value="C2_domain_sf"/>
</dbReference>
<dbReference type="EMBL" id="LNIX01000071">
    <property type="protein sequence ID" value="OXA36815.1"/>
    <property type="molecule type" value="Genomic_DNA"/>
</dbReference>
<comment type="caution">
    <text evidence="1">The sequence shown here is derived from an EMBL/GenBank/DDBJ whole genome shotgun (WGS) entry which is preliminary data.</text>
</comment>
<protein>
    <submittedName>
        <fullName evidence="1">Uncharacterized protein</fullName>
    </submittedName>
</protein>
<gene>
    <name evidence="1" type="ORF">Fcan01_28410</name>
</gene>